<dbReference type="PANTHER" id="PTHR33164">
    <property type="entry name" value="TRANSCRIPTIONAL REGULATOR, MARR FAMILY"/>
    <property type="match status" value="1"/>
</dbReference>
<dbReference type="InterPro" id="IPR036388">
    <property type="entry name" value="WH-like_DNA-bd_sf"/>
</dbReference>
<proteinExistence type="predicted"/>
<dbReference type="InterPro" id="IPR036390">
    <property type="entry name" value="WH_DNA-bd_sf"/>
</dbReference>
<protein>
    <submittedName>
        <fullName evidence="3">DNA-binding transcriptional regulator, MarR family</fullName>
    </submittedName>
</protein>
<dbReference type="InterPro" id="IPR000835">
    <property type="entry name" value="HTH_MarR-typ"/>
</dbReference>
<feature type="domain" description="HTH marR-type" evidence="2">
    <location>
        <begin position="37"/>
        <end position="169"/>
    </location>
</feature>
<keyword evidence="4" id="KW-1185">Reference proteome</keyword>
<dbReference type="GO" id="GO:0003700">
    <property type="term" value="F:DNA-binding transcription factor activity"/>
    <property type="evidence" value="ECO:0007669"/>
    <property type="project" value="InterPro"/>
</dbReference>
<dbReference type="PROSITE" id="PS50995">
    <property type="entry name" value="HTH_MARR_2"/>
    <property type="match status" value="1"/>
</dbReference>
<dbReference type="eggNOG" id="COG1846">
    <property type="taxonomic scope" value="Bacteria"/>
</dbReference>
<dbReference type="Pfam" id="PF12802">
    <property type="entry name" value="MarR_2"/>
    <property type="match status" value="1"/>
</dbReference>
<dbReference type="SUPFAM" id="SSF46785">
    <property type="entry name" value="Winged helix' DNA-binding domain"/>
    <property type="match status" value="1"/>
</dbReference>
<dbReference type="EMBL" id="FOAZ01000007">
    <property type="protein sequence ID" value="SEL28635.1"/>
    <property type="molecule type" value="Genomic_DNA"/>
</dbReference>
<dbReference type="AlphaFoldDB" id="A0A1H7P061"/>
<reference evidence="4" key="1">
    <citation type="submission" date="2016-10" db="EMBL/GenBank/DDBJ databases">
        <authorList>
            <person name="Varghese N."/>
        </authorList>
    </citation>
    <scope>NUCLEOTIDE SEQUENCE [LARGE SCALE GENOMIC DNA]</scope>
    <source>
        <strain evidence="4">DSM 45096 / BCRC 16803 / CGMCC 4.1857 / CIP 109030 / JCM 12277 / KCTC 19219 / NBRC 100920 / 33214</strain>
    </source>
</reference>
<organism evidence="3 4">
    <name type="scientific">Streptacidiphilus jiangxiensis</name>
    <dbReference type="NCBI Taxonomy" id="235985"/>
    <lineage>
        <taxon>Bacteria</taxon>
        <taxon>Bacillati</taxon>
        <taxon>Actinomycetota</taxon>
        <taxon>Actinomycetes</taxon>
        <taxon>Kitasatosporales</taxon>
        <taxon>Streptomycetaceae</taxon>
        <taxon>Streptacidiphilus</taxon>
    </lineage>
</organism>
<evidence type="ECO:0000313" key="3">
    <source>
        <dbReference type="EMBL" id="SEL28635.1"/>
    </source>
</evidence>
<accession>A0A1H7P061</accession>
<dbReference type="Proteomes" id="UP000183015">
    <property type="component" value="Unassembled WGS sequence"/>
</dbReference>
<name>A0A1H7P061_STRJI</name>
<keyword evidence="3" id="KW-0238">DNA-binding</keyword>
<feature type="region of interest" description="Disordered" evidence="1">
    <location>
        <begin position="1"/>
        <end position="26"/>
    </location>
</feature>
<evidence type="ECO:0000313" key="4">
    <source>
        <dbReference type="Proteomes" id="UP000183015"/>
    </source>
</evidence>
<dbReference type="Gene3D" id="1.10.10.10">
    <property type="entry name" value="Winged helix-like DNA-binding domain superfamily/Winged helix DNA-binding domain"/>
    <property type="match status" value="1"/>
</dbReference>
<evidence type="ECO:0000256" key="1">
    <source>
        <dbReference type="SAM" id="MobiDB-lite"/>
    </source>
</evidence>
<dbReference type="STRING" id="235985.SAMN05414137_107135"/>
<dbReference type="GO" id="GO:0003677">
    <property type="term" value="F:DNA binding"/>
    <property type="evidence" value="ECO:0007669"/>
    <property type="project" value="UniProtKB-KW"/>
</dbReference>
<gene>
    <name evidence="3" type="ORF">SAMN05414137_107135</name>
</gene>
<dbReference type="GO" id="GO:0006950">
    <property type="term" value="P:response to stress"/>
    <property type="evidence" value="ECO:0007669"/>
    <property type="project" value="TreeGrafter"/>
</dbReference>
<dbReference type="PANTHER" id="PTHR33164:SF99">
    <property type="entry name" value="MARR FAMILY REGULATORY PROTEIN"/>
    <property type="match status" value="1"/>
</dbReference>
<sequence length="176" mass="19364">MSSARGDCYPPGMTTENDAPADEHGGPWLTSGELDSWLSVVRLMTRLPWAIDAQLQRDADLSMVEYMALAMLSEAAGRTLRMSTLAENTSTSLSRLSHMVKRLESRGYVRREPDPADGRFTNAILLPAGMAKLESAAPAHVAFVRRLVVDNLSGERLRRLGQDAERILGRIDSPAR</sequence>
<dbReference type="InterPro" id="IPR039422">
    <property type="entry name" value="MarR/SlyA-like"/>
</dbReference>
<evidence type="ECO:0000259" key="2">
    <source>
        <dbReference type="PROSITE" id="PS50995"/>
    </source>
</evidence>
<dbReference type="SMART" id="SM00347">
    <property type="entry name" value="HTH_MARR"/>
    <property type="match status" value="1"/>
</dbReference>